<dbReference type="EMBL" id="BARW01037986">
    <property type="protein sequence ID" value="GAJ19602.1"/>
    <property type="molecule type" value="Genomic_DNA"/>
</dbReference>
<dbReference type="InterPro" id="IPR000185">
    <property type="entry name" value="SecA"/>
</dbReference>
<dbReference type="FunFam" id="3.40.50.300:FF:000113">
    <property type="entry name" value="Preprotein translocase subunit SecA"/>
    <property type="match status" value="1"/>
</dbReference>
<dbReference type="Pfam" id="PF07516">
    <property type="entry name" value="SecA_SW"/>
    <property type="match status" value="1"/>
</dbReference>
<organism evidence="11">
    <name type="scientific">marine sediment metagenome</name>
    <dbReference type="NCBI Taxonomy" id="412755"/>
    <lineage>
        <taxon>unclassified sequences</taxon>
        <taxon>metagenomes</taxon>
        <taxon>ecological metagenomes</taxon>
    </lineage>
</organism>
<keyword evidence="4" id="KW-0547">Nucleotide-binding</keyword>
<dbReference type="GO" id="GO:0043952">
    <property type="term" value="P:protein transport by the Sec complex"/>
    <property type="evidence" value="ECO:0007669"/>
    <property type="project" value="TreeGrafter"/>
</dbReference>
<evidence type="ECO:0000259" key="10">
    <source>
        <dbReference type="PROSITE" id="PS51196"/>
    </source>
</evidence>
<feature type="domain" description="SecA family profile" evidence="10">
    <location>
        <begin position="1"/>
        <end position="128"/>
    </location>
</feature>
<evidence type="ECO:0000256" key="5">
    <source>
        <dbReference type="ARBA" id="ARBA00022840"/>
    </source>
</evidence>
<evidence type="ECO:0000256" key="1">
    <source>
        <dbReference type="ARBA" id="ARBA00004170"/>
    </source>
</evidence>
<dbReference type="SUPFAM" id="SSF52540">
    <property type="entry name" value="P-loop containing nucleoside triphosphate hydrolases"/>
    <property type="match status" value="1"/>
</dbReference>
<dbReference type="PANTHER" id="PTHR30612">
    <property type="entry name" value="SECA INNER MEMBRANE COMPONENT OF SEC PROTEIN SECRETION SYSTEM"/>
    <property type="match status" value="1"/>
</dbReference>
<evidence type="ECO:0000256" key="3">
    <source>
        <dbReference type="ARBA" id="ARBA00022448"/>
    </source>
</evidence>
<evidence type="ECO:0000313" key="11">
    <source>
        <dbReference type="EMBL" id="GAJ19602.1"/>
    </source>
</evidence>
<dbReference type="InterPro" id="IPR020937">
    <property type="entry name" value="SecA_CS"/>
</dbReference>
<dbReference type="GO" id="GO:0006605">
    <property type="term" value="P:protein targeting"/>
    <property type="evidence" value="ECO:0007669"/>
    <property type="project" value="InterPro"/>
</dbReference>
<feature type="non-terminal residue" evidence="11">
    <location>
        <position position="1"/>
    </location>
</feature>
<keyword evidence="6" id="KW-0653">Protein transport</keyword>
<dbReference type="AlphaFoldDB" id="X1VKF4"/>
<keyword evidence="9" id="KW-0472">Membrane</keyword>
<dbReference type="GO" id="GO:0005886">
    <property type="term" value="C:plasma membrane"/>
    <property type="evidence" value="ECO:0007669"/>
    <property type="project" value="TreeGrafter"/>
</dbReference>
<evidence type="ECO:0000256" key="4">
    <source>
        <dbReference type="ARBA" id="ARBA00022741"/>
    </source>
</evidence>
<dbReference type="GO" id="GO:0005829">
    <property type="term" value="C:cytosol"/>
    <property type="evidence" value="ECO:0007669"/>
    <property type="project" value="TreeGrafter"/>
</dbReference>
<evidence type="ECO:0000256" key="2">
    <source>
        <dbReference type="ARBA" id="ARBA00007650"/>
    </source>
</evidence>
<dbReference type="InterPro" id="IPR011116">
    <property type="entry name" value="SecA_Wing/Scaffold"/>
</dbReference>
<dbReference type="GO" id="GO:0017038">
    <property type="term" value="P:protein import"/>
    <property type="evidence" value="ECO:0007669"/>
    <property type="project" value="InterPro"/>
</dbReference>
<feature type="non-terminal residue" evidence="11">
    <location>
        <position position="183"/>
    </location>
</feature>
<dbReference type="Gene3D" id="3.40.50.300">
    <property type="entry name" value="P-loop containing nucleotide triphosphate hydrolases"/>
    <property type="match status" value="1"/>
</dbReference>
<evidence type="ECO:0000256" key="8">
    <source>
        <dbReference type="ARBA" id="ARBA00023010"/>
    </source>
</evidence>
<keyword evidence="5" id="KW-0067">ATP-binding</keyword>
<sequence length="183" mass="20557">KEHTKEAGIIAQAGEPDAVTVATNMAGRGVDIVLGGKEPANGDEAAWRQWQEKHQRVVELGGLQVIGTERHEARRIDNQLRGRSGRQGDPGGSRFYVSLEDDIMRRFGGERIKGLMDWAGMDENTPIENVLVSKSIENAQKRVEGYHFDTRKHLVEYDDVVNKHREIIYGERRKILAGADLRS</sequence>
<keyword evidence="3" id="KW-0813">Transport</keyword>
<dbReference type="SUPFAM" id="SSF81886">
    <property type="entry name" value="Helical scaffold and wing domains of SecA"/>
    <property type="match status" value="1"/>
</dbReference>
<accession>X1VKF4</accession>
<evidence type="ECO:0000256" key="6">
    <source>
        <dbReference type="ARBA" id="ARBA00022927"/>
    </source>
</evidence>
<comment type="caution">
    <text evidence="11">The sequence shown here is derived from an EMBL/GenBank/DDBJ whole genome shotgun (WGS) entry which is preliminary data.</text>
</comment>
<dbReference type="InterPro" id="IPR036266">
    <property type="entry name" value="SecA_Wing/Scaffold_sf"/>
</dbReference>
<dbReference type="InterPro" id="IPR014018">
    <property type="entry name" value="SecA_motor_DEAD"/>
</dbReference>
<protein>
    <recommendedName>
        <fullName evidence="10">SecA family profile domain-containing protein</fullName>
    </recommendedName>
</protein>
<comment type="similarity">
    <text evidence="2">Belongs to the SecA family.</text>
</comment>
<evidence type="ECO:0000256" key="9">
    <source>
        <dbReference type="ARBA" id="ARBA00023136"/>
    </source>
</evidence>
<dbReference type="PROSITE" id="PS01312">
    <property type="entry name" value="SECA"/>
    <property type="match status" value="1"/>
</dbReference>
<dbReference type="Gene3D" id="1.10.3060.10">
    <property type="entry name" value="Helical scaffold and wing domains of SecA"/>
    <property type="match status" value="1"/>
</dbReference>
<dbReference type="Pfam" id="PF21090">
    <property type="entry name" value="P-loop_SecA"/>
    <property type="match status" value="1"/>
</dbReference>
<name>X1VKF4_9ZZZZ</name>
<dbReference type="InterPro" id="IPR044722">
    <property type="entry name" value="SecA_SF2_C"/>
</dbReference>
<dbReference type="PROSITE" id="PS51196">
    <property type="entry name" value="SECA_MOTOR_DEAD"/>
    <property type="match status" value="1"/>
</dbReference>
<dbReference type="GO" id="GO:0031522">
    <property type="term" value="C:cell envelope Sec protein transport complex"/>
    <property type="evidence" value="ECO:0007669"/>
    <property type="project" value="TreeGrafter"/>
</dbReference>
<keyword evidence="7" id="KW-1278">Translocase</keyword>
<reference evidence="11" key="1">
    <citation type="journal article" date="2014" name="Front. Microbiol.">
        <title>High frequency of phylogenetically diverse reductive dehalogenase-homologous genes in deep subseafloor sedimentary metagenomes.</title>
        <authorList>
            <person name="Kawai M."/>
            <person name="Futagami T."/>
            <person name="Toyoda A."/>
            <person name="Takaki Y."/>
            <person name="Nishi S."/>
            <person name="Hori S."/>
            <person name="Arai W."/>
            <person name="Tsubouchi T."/>
            <person name="Morono Y."/>
            <person name="Uchiyama I."/>
            <person name="Ito T."/>
            <person name="Fujiyama A."/>
            <person name="Inagaki F."/>
            <person name="Takami H."/>
        </authorList>
    </citation>
    <scope>NUCLEOTIDE SEQUENCE</scope>
    <source>
        <strain evidence="11">Expedition CK06-06</strain>
    </source>
</reference>
<evidence type="ECO:0000256" key="7">
    <source>
        <dbReference type="ARBA" id="ARBA00022967"/>
    </source>
</evidence>
<dbReference type="InterPro" id="IPR027417">
    <property type="entry name" value="P-loop_NTPase"/>
</dbReference>
<dbReference type="GO" id="GO:0006886">
    <property type="term" value="P:intracellular protein transport"/>
    <property type="evidence" value="ECO:0007669"/>
    <property type="project" value="InterPro"/>
</dbReference>
<keyword evidence="8" id="KW-0811">Translocation</keyword>
<dbReference type="PANTHER" id="PTHR30612:SF0">
    <property type="entry name" value="CHLOROPLAST PROTEIN-TRANSPORTING ATPASE"/>
    <property type="match status" value="1"/>
</dbReference>
<gene>
    <name evidence="11" type="ORF">S12H4_58471</name>
</gene>
<dbReference type="GO" id="GO:0005524">
    <property type="term" value="F:ATP binding"/>
    <property type="evidence" value="ECO:0007669"/>
    <property type="project" value="UniProtKB-KW"/>
</dbReference>
<proteinExistence type="inferred from homology"/>
<comment type="subcellular location">
    <subcellularLocation>
        <location evidence="1">Membrane</location>
        <topology evidence="1">Peripheral membrane protein</topology>
    </subcellularLocation>
</comment>